<feature type="transmembrane region" description="Helical" evidence="7">
    <location>
        <begin position="12"/>
        <end position="39"/>
    </location>
</feature>
<dbReference type="AlphaFoldDB" id="A0A437KW30"/>
<dbReference type="GO" id="GO:0016746">
    <property type="term" value="F:acyltransferase activity"/>
    <property type="evidence" value="ECO:0007669"/>
    <property type="project" value="UniProtKB-KW"/>
</dbReference>
<dbReference type="PANTHER" id="PTHR30606:SF10">
    <property type="entry name" value="PHOSPHATIDYLINOSITOL MANNOSIDE ACYLTRANSFERASE"/>
    <property type="match status" value="1"/>
</dbReference>
<dbReference type="InterPro" id="IPR004960">
    <property type="entry name" value="LipA_acyltrans"/>
</dbReference>
<dbReference type="RefSeq" id="WP_128194715.1">
    <property type="nucleotide sequence ID" value="NZ_SACJ01000004.1"/>
</dbReference>
<organism evidence="8 9">
    <name type="scientific">Flavobacterium sufflavum</name>
    <dbReference type="NCBI Taxonomy" id="1921138"/>
    <lineage>
        <taxon>Bacteria</taxon>
        <taxon>Pseudomonadati</taxon>
        <taxon>Bacteroidota</taxon>
        <taxon>Flavobacteriia</taxon>
        <taxon>Flavobacteriales</taxon>
        <taxon>Flavobacteriaceae</taxon>
        <taxon>Flavobacterium</taxon>
    </lineage>
</organism>
<evidence type="ECO:0000256" key="6">
    <source>
        <dbReference type="ARBA" id="ARBA00023315"/>
    </source>
</evidence>
<dbReference type="CDD" id="cd07984">
    <property type="entry name" value="LPLAT_LABLAT-like"/>
    <property type="match status" value="1"/>
</dbReference>
<keyword evidence="9" id="KW-1185">Reference proteome</keyword>
<dbReference type="Proteomes" id="UP000285211">
    <property type="component" value="Unassembled WGS sequence"/>
</dbReference>
<evidence type="ECO:0000256" key="7">
    <source>
        <dbReference type="SAM" id="Phobius"/>
    </source>
</evidence>
<keyword evidence="4 8" id="KW-0808">Transferase</keyword>
<gene>
    <name evidence="8" type="ORF">EOD40_08885</name>
</gene>
<proteinExistence type="predicted"/>
<dbReference type="GO" id="GO:0009247">
    <property type="term" value="P:glycolipid biosynthetic process"/>
    <property type="evidence" value="ECO:0007669"/>
    <property type="project" value="UniProtKB-ARBA"/>
</dbReference>
<keyword evidence="3" id="KW-0997">Cell inner membrane</keyword>
<protein>
    <submittedName>
        <fullName evidence="8">Lipid A biosynthesis acyltransferase</fullName>
    </submittedName>
</protein>
<evidence type="ECO:0000313" key="9">
    <source>
        <dbReference type="Proteomes" id="UP000285211"/>
    </source>
</evidence>
<evidence type="ECO:0000256" key="5">
    <source>
        <dbReference type="ARBA" id="ARBA00023136"/>
    </source>
</evidence>
<sequence>MQLLVYLLTYPLLILISLLPFRLLYVLSDFIFVLVYYVVGYRKKVVRENLLLAFPDYTEVKRKEIEIKFYRHMCDMFLEMMKTMSISQKEMEERFVFKNLDVYLDLEKKGKSIAMMMAHYASYEWAILMNTKISFEAFAIYKRLSNRYFDNLIRKIRSNFKTRLIHTRESVSVIEHNEIKKNKGLYGFISDQSPRARGTRHVGQFMGVKVPAFTGAEMLSKRFDMNVIYLRVTKVKRGFYEAEIEILSEDVKSVPDYQITDLFLKKVESQIIEAPEYYLWTHKRWKHKEK</sequence>
<dbReference type="OrthoDB" id="9801955at2"/>
<evidence type="ECO:0000256" key="3">
    <source>
        <dbReference type="ARBA" id="ARBA00022519"/>
    </source>
</evidence>
<dbReference type="PANTHER" id="PTHR30606">
    <property type="entry name" value="LIPID A BIOSYNTHESIS LAUROYL ACYLTRANSFERASE"/>
    <property type="match status" value="1"/>
</dbReference>
<evidence type="ECO:0000256" key="2">
    <source>
        <dbReference type="ARBA" id="ARBA00022475"/>
    </source>
</evidence>
<keyword evidence="2" id="KW-1003">Cell membrane</keyword>
<keyword evidence="7" id="KW-0812">Transmembrane</keyword>
<evidence type="ECO:0000256" key="1">
    <source>
        <dbReference type="ARBA" id="ARBA00004533"/>
    </source>
</evidence>
<accession>A0A437KW30</accession>
<dbReference type="EMBL" id="SACJ01000004">
    <property type="protein sequence ID" value="RVT76608.1"/>
    <property type="molecule type" value="Genomic_DNA"/>
</dbReference>
<comment type="subcellular location">
    <subcellularLocation>
        <location evidence="1">Cell inner membrane</location>
    </subcellularLocation>
</comment>
<comment type="caution">
    <text evidence="8">The sequence shown here is derived from an EMBL/GenBank/DDBJ whole genome shotgun (WGS) entry which is preliminary data.</text>
</comment>
<dbReference type="Pfam" id="PF03279">
    <property type="entry name" value="Lip_A_acyltrans"/>
    <property type="match status" value="1"/>
</dbReference>
<keyword evidence="5 7" id="KW-0472">Membrane</keyword>
<reference evidence="8 9" key="1">
    <citation type="submission" date="2019-01" db="EMBL/GenBank/DDBJ databases">
        <authorList>
            <person name="Chen W.-M."/>
        </authorList>
    </citation>
    <scope>NUCLEOTIDE SEQUENCE [LARGE SCALE GENOMIC DNA]</scope>
    <source>
        <strain evidence="8 9">BBQ-12</strain>
    </source>
</reference>
<evidence type="ECO:0000256" key="4">
    <source>
        <dbReference type="ARBA" id="ARBA00022679"/>
    </source>
</evidence>
<dbReference type="GO" id="GO:0005886">
    <property type="term" value="C:plasma membrane"/>
    <property type="evidence" value="ECO:0007669"/>
    <property type="project" value="UniProtKB-SubCell"/>
</dbReference>
<name>A0A437KW30_9FLAO</name>
<keyword evidence="6 8" id="KW-0012">Acyltransferase</keyword>
<evidence type="ECO:0000313" key="8">
    <source>
        <dbReference type="EMBL" id="RVT76608.1"/>
    </source>
</evidence>
<keyword evidence="7" id="KW-1133">Transmembrane helix</keyword>
<dbReference type="PIRSF" id="PIRSF026649">
    <property type="entry name" value="MsbB"/>
    <property type="match status" value="1"/>
</dbReference>